<dbReference type="GO" id="GO:0005874">
    <property type="term" value="C:microtubule"/>
    <property type="evidence" value="ECO:0007669"/>
    <property type="project" value="TreeGrafter"/>
</dbReference>
<sequence>MSGIPFPRGTGLVTRCATELRMKSAPSFRATATTSRDGDPTKTLDTVAGVERAIAQFTKLLCDGRSFSTDSIVIELAAPNVPNLTVINLPGIVRTSTAAQTKDVMTQVDKLLRRYMKKTSTIMLVVVPSNQDIATVGGLELATEYDPEGVRTMGVLTKPDLISAGAERNAVAVLRNETKPLRLGYVMVKNRTQADIDGGKTLAEAHDAERAYFASHAHFGRLARRHFTVTQLKEQLSALLAARIRTELPRIRAQIDEQLARARADLARLGPGFDLATPAHKAAALAELLAAQINDVVFADGSEYDGGGDDAGDDDDDNDGDGEGDSSDDSDGGSGSGGRSSACIYTRVHAAFMAFQRLIFTRPPDDEATVRRISAQQKRFQGEELPGFPSFSFFRQKTEETVAEWHAPAQELVQRVHDVLAARSTAIAAAQLPQLPALREQVVRASAESAEESMQRAYERVRIAWEDECSQPLTVNDDFMKGISAKRVEHFKSTLPEGHIALSNGGKAVDAARLAEWAEQLMTLGTRDSDTRAARDMLDLLVTYWDIAARRYTDCVCRALQCEMLETFGARLSARLAALRADAAAVERLLAEEPLVHHQRSALQACPYAEDAPAAVRKVLTAKIKGQSLAVDQIVKAFESWQFQRKAGLRQPLVLALTGQTGVGKTETAWQVAEALLTKRQHGVPTGMLRFSGQEFEVVRVLAEALRAKRQHGVPKGMLRFCGQDFADVNNVARYHDQIRRQLADVLVPCAGHAVVLFDELQKVAPGTLDVLVPALENRPMLTLPRGRSYISVDCSNLVVLLVSDIGAAAVRGAILPYARREDVPPSAIMPAVQRALDRQWKHLSFGKVVDWVIPYLPMRRQEVYEVLLLKWRELESQLLELRMAAALLVTEALTWELTGRAYVAYGQFTYRAPQLSAGGPQGAAAGQLQGTPVGESPPRMTHVFSVYGARVESSGAGPIEYLRGLFMRIDASGRSQDVIHVQLVDLMRFRPVEVALELAAVELTYASMCVAQDVIHAQLVDLGPERVAELHWCPQGYAAGLSREQLNSHVAVQLGHSCSMTAPSIFACACVVTNVTHHVRVSSPFARNHKMASDLLTVNPYMVVFSALKRVGRQVPCDARHTQRRGAQFDARIS</sequence>
<dbReference type="OrthoDB" id="9443236at2759"/>
<dbReference type="PRINTS" id="PR00195">
    <property type="entry name" value="DYNAMIN"/>
</dbReference>
<keyword evidence="1" id="KW-0547">Nucleotide-binding</keyword>
<comment type="caution">
    <text evidence="6">The sequence shown here is derived from an EMBL/GenBank/DDBJ whole genome shotgun (WGS) entry which is preliminary data.</text>
</comment>
<dbReference type="InterPro" id="IPR001401">
    <property type="entry name" value="Dynamin_GTPase"/>
</dbReference>
<dbReference type="InterPro" id="IPR027417">
    <property type="entry name" value="P-loop_NTPase"/>
</dbReference>
<dbReference type="InterPro" id="IPR045063">
    <property type="entry name" value="Dynamin_N"/>
</dbReference>
<dbReference type="InterPro" id="IPR003593">
    <property type="entry name" value="AAA+_ATPase"/>
</dbReference>
<dbReference type="InterPro" id="IPR022812">
    <property type="entry name" value="Dynamin"/>
</dbReference>
<evidence type="ECO:0000256" key="3">
    <source>
        <dbReference type="SAM" id="MobiDB-lite"/>
    </source>
</evidence>
<keyword evidence="2" id="KW-0342">GTP-binding</keyword>
<evidence type="ECO:0000313" key="7">
    <source>
        <dbReference type="Proteomes" id="UP000664859"/>
    </source>
</evidence>
<evidence type="ECO:0000259" key="4">
    <source>
        <dbReference type="PROSITE" id="PS51388"/>
    </source>
</evidence>
<dbReference type="GO" id="GO:0008017">
    <property type="term" value="F:microtubule binding"/>
    <property type="evidence" value="ECO:0007669"/>
    <property type="project" value="TreeGrafter"/>
</dbReference>
<organism evidence="6 7">
    <name type="scientific">Tribonema minus</name>
    <dbReference type="NCBI Taxonomy" id="303371"/>
    <lineage>
        <taxon>Eukaryota</taxon>
        <taxon>Sar</taxon>
        <taxon>Stramenopiles</taxon>
        <taxon>Ochrophyta</taxon>
        <taxon>PX clade</taxon>
        <taxon>Xanthophyceae</taxon>
        <taxon>Tribonematales</taxon>
        <taxon>Tribonemataceae</taxon>
        <taxon>Tribonema</taxon>
    </lineage>
</organism>
<dbReference type="InterPro" id="IPR030381">
    <property type="entry name" value="G_DYNAMIN_dom"/>
</dbReference>
<reference evidence="6" key="1">
    <citation type="submission" date="2021-02" db="EMBL/GenBank/DDBJ databases">
        <title>First Annotated Genome of the Yellow-green Alga Tribonema minus.</title>
        <authorList>
            <person name="Mahan K.M."/>
        </authorList>
    </citation>
    <scope>NUCLEOTIDE SEQUENCE</scope>
    <source>
        <strain evidence="6">UTEX B ZZ1240</strain>
    </source>
</reference>
<dbReference type="SMART" id="SM00053">
    <property type="entry name" value="DYNc"/>
    <property type="match status" value="1"/>
</dbReference>
<dbReference type="GO" id="GO:0003924">
    <property type="term" value="F:GTPase activity"/>
    <property type="evidence" value="ECO:0007669"/>
    <property type="project" value="InterPro"/>
</dbReference>
<dbReference type="SUPFAM" id="SSF52540">
    <property type="entry name" value="P-loop containing nucleoside triphosphate hydrolases"/>
    <property type="match status" value="2"/>
</dbReference>
<dbReference type="PANTHER" id="PTHR11566">
    <property type="entry name" value="DYNAMIN"/>
    <property type="match status" value="1"/>
</dbReference>
<feature type="domain" description="Dynamin-type G" evidence="5">
    <location>
        <begin position="1"/>
        <end position="249"/>
    </location>
</feature>
<evidence type="ECO:0000313" key="6">
    <source>
        <dbReference type="EMBL" id="KAG5175510.1"/>
    </source>
</evidence>
<gene>
    <name evidence="6" type="ORF">JKP88DRAFT_338239</name>
</gene>
<keyword evidence="7" id="KW-1185">Reference proteome</keyword>
<dbReference type="CDD" id="cd08771">
    <property type="entry name" value="DLP_1"/>
    <property type="match status" value="1"/>
</dbReference>
<evidence type="ECO:0000259" key="5">
    <source>
        <dbReference type="PROSITE" id="PS51718"/>
    </source>
</evidence>
<dbReference type="PROSITE" id="PS51718">
    <property type="entry name" value="G_DYNAMIN_2"/>
    <property type="match status" value="1"/>
</dbReference>
<dbReference type="SMART" id="SM00382">
    <property type="entry name" value="AAA"/>
    <property type="match status" value="1"/>
</dbReference>
<dbReference type="InterPro" id="IPR000375">
    <property type="entry name" value="Dynamin_stalk"/>
</dbReference>
<dbReference type="InterPro" id="IPR020850">
    <property type="entry name" value="GED_dom"/>
</dbReference>
<dbReference type="EMBL" id="JAFCMP010000548">
    <property type="protein sequence ID" value="KAG5175510.1"/>
    <property type="molecule type" value="Genomic_DNA"/>
</dbReference>
<proteinExistence type="predicted"/>
<dbReference type="InterPro" id="IPR003130">
    <property type="entry name" value="GED"/>
</dbReference>
<dbReference type="Proteomes" id="UP000664859">
    <property type="component" value="Unassembled WGS sequence"/>
</dbReference>
<evidence type="ECO:0000256" key="1">
    <source>
        <dbReference type="ARBA" id="ARBA00022741"/>
    </source>
</evidence>
<feature type="domain" description="GED" evidence="4">
    <location>
        <begin position="534"/>
        <end position="628"/>
    </location>
</feature>
<feature type="compositionally biased region" description="Acidic residues" evidence="3">
    <location>
        <begin position="302"/>
        <end position="331"/>
    </location>
</feature>
<dbReference type="Pfam" id="PF02212">
    <property type="entry name" value="GED"/>
    <property type="match status" value="1"/>
</dbReference>
<dbReference type="Gene3D" id="3.40.50.300">
    <property type="entry name" value="P-loop containing nucleotide triphosphate hydrolases"/>
    <property type="match status" value="2"/>
</dbReference>
<keyword evidence="6" id="KW-0378">Hydrolase</keyword>
<dbReference type="GO" id="GO:0016020">
    <property type="term" value="C:membrane"/>
    <property type="evidence" value="ECO:0007669"/>
    <property type="project" value="TreeGrafter"/>
</dbReference>
<protein>
    <submittedName>
        <fullName evidence="6">P-loop containing nucleoside triphosphate hydrolase protein</fullName>
    </submittedName>
</protein>
<dbReference type="GO" id="GO:0005525">
    <property type="term" value="F:GTP binding"/>
    <property type="evidence" value="ECO:0007669"/>
    <property type="project" value="InterPro"/>
</dbReference>
<dbReference type="PROSITE" id="PS51388">
    <property type="entry name" value="GED"/>
    <property type="match status" value="1"/>
</dbReference>
<name>A0A836C741_9STRA</name>
<feature type="region of interest" description="Disordered" evidence="3">
    <location>
        <begin position="302"/>
        <end position="339"/>
    </location>
</feature>
<dbReference type="Pfam" id="PF01031">
    <property type="entry name" value="Dynamin_M"/>
    <property type="match status" value="1"/>
</dbReference>
<dbReference type="Gene3D" id="1.20.120.1240">
    <property type="entry name" value="Dynamin, middle domain"/>
    <property type="match status" value="1"/>
</dbReference>
<dbReference type="AlphaFoldDB" id="A0A836C741"/>
<dbReference type="GO" id="GO:0005737">
    <property type="term" value="C:cytoplasm"/>
    <property type="evidence" value="ECO:0007669"/>
    <property type="project" value="TreeGrafter"/>
</dbReference>
<accession>A0A836C741</accession>
<evidence type="ECO:0000256" key="2">
    <source>
        <dbReference type="ARBA" id="ARBA00023134"/>
    </source>
</evidence>
<dbReference type="Pfam" id="PF00350">
    <property type="entry name" value="Dynamin_N"/>
    <property type="match status" value="1"/>
</dbReference>